<dbReference type="KEGG" id="bbig:BBBOND_0002180"/>
<keyword evidence="2" id="KW-1133">Transmembrane helix</keyword>
<reference evidence="3" key="1">
    <citation type="journal article" date="2014" name="Nucleic Acids Res.">
        <title>The evolutionary dynamics of variant antigen genes in Babesia reveal a history of genomic innovation underlying host-parasite interaction.</title>
        <authorList>
            <person name="Jackson A.P."/>
            <person name="Otto T.D."/>
            <person name="Darby A."/>
            <person name="Ramaprasad A."/>
            <person name="Xia D."/>
            <person name="Echaide I.E."/>
            <person name="Farber M."/>
            <person name="Gahlot S."/>
            <person name="Gamble J."/>
            <person name="Gupta D."/>
            <person name="Gupta Y."/>
            <person name="Jackson L."/>
            <person name="Malandrin L."/>
            <person name="Malas T.B."/>
            <person name="Moussa E."/>
            <person name="Nair M."/>
            <person name="Reid AJ."/>
            <person name="Sanders M."/>
            <person name="Sharma J."/>
            <person name="Tracey A."/>
            <person name="Quail M.A."/>
            <person name="Weir W."/>
            <person name="Wastling J.M."/>
            <person name="Hall N."/>
            <person name="Willadsen P."/>
            <person name="Lingelbach K."/>
            <person name="Shiels B."/>
            <person name="Tait A."/>
            <person name="Berriman M."/>
            <person name="Allred D.R."/>
            <person name="Pain A."/>
        </authorList>
    </citation>
    <scope>NUCLEOTIDE SEQUENCE</scope>
    <source>
        <strain evidence="3">Bond</strain>
    </source>
</reference>
<keyword evidence="2" id="KW-0472">Membrane</keyword>
<dbReference type="RefSeq" id="XP_012770512.1">
    <property type="nucleotide sequence ID" value="XM_012915058.1"/>
</dbReference>
<organism evidence="3">
    <name type="scientific">Babesia bigemina</name>
    <dbReference type="NCBI Taxonomy" id="5866"/>
    <lineage>
        <taxon>Eukaryota</taxon>
        <taxon>Sar</taxon>
        <taxon>Alveolata</taxon>
        <taxon>Apicomplexa</taxon>
        <taxon>Aconoidasida</taxon>
        <taxon>Piroplasmida</taxon>
        <taxon>Babesiidae</taxon>
        <taxon>Babesia</taxon>
    </lineage>
</organism>
<evidence type="ECO:0000256" key="1">
    <source>
        <dbReference type="SAM" id="Coils"/>
    </source>
</evidence>
<dbReference type="GeneID" id="24561790"/>
<feature type="coiled-coil region" evidence="1">
    <location>
        <begin position="831"/>
        <end position="872"/>
    </location>
</feature>
<sequence>MTSINHSNNLCLVTLHFPPSTSCHCPDHVPPSELDKKFDKFDNLKNTSNNNPTNILTNLCSGLEKFLGFNPSSKGYNGSGIVYSDLDRLCDGVMGFLLKCLEGSKELLTHYNPEITETIEHLNNSIGKGLGVSGFASAIGKVKSGLQGYERVMEERIKEVKTPLETMQERFRQLETYLNNFSKKNLKTQLTHVSEQARLYWTEANGVALSSADLDDDLKKKLEPAVEAVKQASKTFRDVTQNSHVNTEATRVDTTLIEHVKHIKMALDYQTRNVQTALNNGYEAVQKSIDDLIKIRAAHMQAITRSVSDAKITVSDYVDNFDNEFKTPIREAFEEIIRKLSVVDSKKNQTQLRTDVDDIKKKLMAFGDKLSQHVQKLGIGIEAAENTRAMAEQKAGEAYDKLKEEDEVGKNVKSKLGEEIDNILKTRNNISLVNNKLIEQVTALGEWKLAAERDAEKAVKWCNAIVKALKPDKGMTFATRFPEITKKVTELNEAYTKTKQRLQEVTQLTKEANTKLGTIKDDVMSQLGADVSGALLALKETLKASKNVQKLVNHIKGLNNRDNKCLDIGGYTTSVHLSIDKITGSEVIEPWLKEVEKEIETPLIQAAQAGATALDGKIKSEVKITPLATVNDTVHKVDDGETKTKKGDIEHALNMVKLQMDEIAKKVEKNNDDDTIRGYLNHIQTGLGGTDRWTSNKAGDGQISGLQRINTAIGALQSTLSQQPTAIYNGVEGIKMQLLGARNALKSEKGQDVFFTLGDLKTKIGHVSNGDSPPADSLGELRVQLAELHASEYNQFGTILTAITTALEKVSQLENVPGELEKSKKAVDNSMEQLHKHLKTLKLKIEAIESSVTKAEESLQQYTSNVESALHNAHNSSIKAINHLNERLTTTVNSSFETIKSVIRSLFAKQKQAELAALESVVTAQLKEIERVIENEKDSGVKGFIKRLNSGIAANLDRSVLTNDTTFVQLAMRVAGYVDPLFEFINEELTPPNSRSATSSMSQPVNPYASKVDKIRSALATLLTRLINGKSKTYNFDTQFALDLSSVLDAVNELSAVKFGEGKHPELLNILRSGMTDLGKELRHAYINAYDKAMMPQVLKNDKLTIDAEKCSKVCLTVISILGLSLTMLKVNCWSLRGQQINRDVDLGKLLAAEGYHVSDRGEQNGELQDKDIMKGDQVHKRLSWPISSAATDHLTTCKPNNKAEKFDILDILRCLSDHLHQYYSVRHYATSSATRQPSNIYEMLCWLIGLPHNPVYPQLSLTGFTDLFEKPKEEKNADNEAGEDIVAIKSLNDLTLEAYPESITVDKLTTTLGEVCSGSNSVLTAILGKGHAGGIYACDFSSNSLKLRYATNMDALICQLSDILKRVYRQLYFLYQQCHYNQKHSGWRDCWYGRYVGGSHWRCNDKQCVTQDCNQKAHQTSNQNANQMCKQHPKCGLKSPLQSFLEDGLPGFMPHTLISEKGKLACSQKNHGNLLCHTPMGFRDISVMASHTNRGTHIYMTLSDFCGGKFSPLTRLCNLFNCLLPSAPKSLDDMFGFLYHLLHRWHDDNNKDRMTHRKEAFNDAVKEACFDGGYDLSEVSLLFTSRRHTSFVYSDNKANNLYHNDGDLYSIHRPEDTCYTANMKCGAYVSPLSMDIHSTLSSKHKALYLSWVVYCTETFYSLLRKLYDECYNNCASANAKCYSHGCYKECLISTGSLFQESQPSTHWPQCSSILDCRMTLPTLYSSGMIFGDREMLEGQVGSKRYIKRTCKDFTDQLKTVIGDTSVLSKIIHKTIPEFLFTIRAPFLWMTVALWSLSLFYLICVMVGRLDVLHIKSHLRIPSSHKITPQSLLAAAQVGRLAKISYLQP</sequence>
<feature type="transmembrane region" description="Helical" evidence="2">
    <location>
        <begin position="1787"/>
        <end position="1810"/>
    </location>
</feature>
<evidence type="ECO:0000313" key="3">
    <source>
        <dbReference type="EMBL" id="CDR71566.1"/>
    </source>
</evidence>
<evidence type="ECO:0000256" key="2">
    <source>
        <dbReference type="SAM" id="Phobius"/>
    </source>
</evidence>
<accession>A0A061BJB3</accession>
<dbReference type="VEuPathDB" id="PiroplasmaDB:BBBOND_0002180"/>
<keyword evidence="1" id="KW-0175">Coiled coil</keyword>
<protein>
    <recommendedName>
        <fullName evidence="4">C3H1-type domain-containing protein</fullName>
    </recommendedName>
</protein>
<dbReference type="EMBL" id="LK055017">
    <property type="protein sequence ID" value="CDR71566.1"/>
    <property type="molecule type" value="Genomic_DNA"/>
</dbReference>
<evidence type="ECO:0008006" key="4">
    <source>
        <dbReference type="Google" id="ProtNLM"/>
    </source>
</evidence>
<gene>
    <name evidence="3" type="ORF">BBBOND_0002180</name>
</gene>
<name>A0A061BJB3_BABBI</name>
<reference evidence="3" key="2">
    <citation type="submission" date="2014-06" db="EMBL/GenBank/DDBJ databases">
        <authorList>
            <person name="Aslett M."/>
            <person name="De Silva Nishadi"/>
        </authorList>
    </citation>
    <scope>NUCLEOTIDE SEQUENCE</scope>
    <source>
        <strain evidence="3">Bond</strain>
    </source>
</reference>
<keyword evidence="2" id="KW-0812">Transmembrane</keyword>
<proteinExistence type="predicted"/>